<sequence>MSPRSTRRKGASALEVSGGDGVFVVHPAGPLPDRLADAARALTGASGVAGQVTVLVGAGFDDPDALCDELAPAFDTFATSGVGLLRLVMSGGAAERPDRAAPARRITERWTFDVLAPAGAAVVVPGGTLFAPDLPDAPGAWWQFSRGLLPRRLGARHPEPAWQQALDRVAADTAPGCVVHHVPAGLLVLPAGVPPEGVDAVRYALPVDPAGPVLLVGAAGTAPVPADALADIMAALPAHVRGTVRLLPGDGRDLAPTGQQVADLLGIEVQVANGLPVLLDDGSAPAGSPWDRPIRGGSPRTMLLDAEGNPSWRPYVEAVTCVPATTAPRLTGWRPPIGGLRPAREPGALLLDRHWQVAVTRAGLWIGPQGAAVPAVAADRPVEPDVMAVDLGLPGRPLDDATLWVPLQRLFAALQDDVRERTMIQVHGEATGDALRELRRLAVRHGLAVSPRGWRPVVAGVGPSGAGAGAGSGAGSEAGSASASASAERGGAVPVPRPTATGGTSAGAAASGLPSGSPSAREESPGRGIGDAAGTGPVSGRERRRPWRSAAAGTSDTSDTSAPVAGGEAGTAAAGDSSGDSGGSGGSGAEVPAVSGASRLAVLSGPGAGSLAPGSAAAASGAADRLATTVGGLNPGQERELSAADLASDGSTQSAVGAEIPSVAASGLPPAQSPLAEPTPTPTPPAARQPKPVDPPAAAGSVPTTPESGPPGAEPAPEAPAPQAAARPPEQGVDPHPVGESGTAAGTDPSQWEPVGEPSVMQSGPTAPEPAAPLGPFAPEAGAPEAADPASTAETLAVLPEPEAPRPLATTSGASDSVELPVFPAPLGVEQHVAETTAADPTTPAPSAEPEAPRGGGPSGLRTVGWVPVGPAHRSTEDERDAVRAYMAGRWDHHSGAVNRALTRVPALRSAAHPEEAAADLAALHAYATASDSEGPWAHRALRASLDGGSTELVAFLGCLASGLRRLPSYRGAAVRPAGGALGEAAELLLPGEELGDALPLSAVAVDKGYPSVPADHYLIWSMTGRRVNSLLGQSESGAVAVTGTSAAPDEVLFAPGTRLRVLAVADRAGATVVLLRELPSSAPPTATPGQLDDSDQAVLKRLYALKDQPTAVGSGQHWPERCAGVLGVFGPSETPPPGRTTTRSRSS</sequence>
<feature type="compositionally biased region" description="Low complexity" evidence="1">
    <location>
        <begin position="477"/>
        <end position="519"/>
    </location>
</feature>
<feature type="region of interest" description="Disordered" evidence="1">
    <location>
        <begin position="837"/>
        <end position="861"/>
    </location>
</feature>
<feature type="compositionally biased region" description="Low complexity" evidence="1">
    <location>
        <begin position="774"/>
        <end position="793"/>
    </location>
</feature>
<feature type="compositionally biased region" description="Polar residues" evidence="1">
    <location>
        <begin position="552"/>
        <end position="561"/>
    </location>
</feature>
<accession>A0ABV8HV66</accession>
<comment type="caution">
    <text evidence="2">The sequence shown here is derived from an EMBL/GenBank/DDBJ whole genome shotgun (WGS) entry which is preliminary data.</text>
</comment>
<feature type="region of interest" description="Disordered" evidence="1">
    <location>
        <begin position="606"/>
        <end position="793"/>
    </location>
</feature>
<keyword evidence="3" id="KW-1185">Reference proteome</keyword>
<organism evidence="2 3">
    <name type="scientific">Streptomyces polygonati</name>
    <dbReference type="NCBI Taxonomy" id="1617087"/>
    <lineage>
        <taxon>Bacteria</taxon>
        <taxon>Bacillati</taxon>
        <taxon>Actinomycetota</taxon>
        <taxon>Actinomycetes</taxon>
        <taxon>Kitasatosporales</taxon>
        <taxon>Streptomycetaceae</taxon>
        <taxon>Streptomyces</taxon>
    </lineage>
</organism>
<dbReference type="RefSeq" id="WP_386436761.1">
    <property type="nucleotide sequence ID" value="NZ_JBHSBB010000030.1"/>
</dbReference>
<feature type="region of interest" description="Disordered" evidence="1">
    <location>
        <begin position="465"/>
        <end position="591"/>
    </location>
</feature>
<feature type="region of interest" description="Disordered" evidence="1">
    <location>
        <begin position="1126"/>
        <end position="1148"/>
    </location>
</feature>
<protein>
    <submittedName>
        <fullName evidence="2">Uncharacterized protein</fullName>
    </submittedName>
</protein>
<dbReference type="Gene3D" id="3.90.176.10">
    <property type="entry name" value="Toxin ADP-ribosyltransferase, Chain A, domain 1"/>
    <property type="match status" value="1"/>
</dbReference>
<feature type="compositionally biased region" description="Pro residues" evidence="1">
    <location>
        <begin position="677"/>
        <end position="695"/>
    </location>
</feature>
<dbReference type="Proteomes" id="UP001595765">
    <property type="component" value="Unassembled WGS sequence"/>
</dbReference>
<reference evidence="3" key="1">
    <citation type="journal article" date="2019" name="Int. J. Syst. Evol. Microbiol.">
        <title>The Global Catalogue of Microorganisms (GCM) 10K type strain sequencing project: providing services to taxonomists for standard genome sequencing and annotation.</title>
        <authorList>
            <consortium name="The Broad Institute Genomics Platform"/>
            <consortium name="The Broad Institute Genome Sequencing Center for Infectious Disease"/>
            <person name="Wu L."/>
            <person name="Ma J."/>
        </authorList>
    </citation>
    <scope>NUCLEOTIDE SEQUENCE [LARGE SCALE GENOMIC DNA]</scope>
    <source>
        <strain evidence="3">CGMCC 4.7237</strain>
    </source>
</reference>
<evidence type="ECO:0000256" key="1">
    <source>
        <dbReference type="SAM" id="MobiDB-lite"/>
    </source>
</evidence>
<evidence type="ECO:0000313" key="2">
    <source>
        <dbReference type="EMBL" id="MFC4035944.1"/>
    </source>
</evidence>
<gene>
    <name evidence="2" type="ORF">ACFO3J_31440</name>
</gene>
<feature type="compositionally biased region" description="Low complexity" evidence="1">
    <location>
        <begin position="606"/>
        <end position="623"/>
    </location>
</feature>
<evidence type="ECO:0000313" key="3">
    <source>
        <dbReference type="Proteomes" id="UP001595765"/>
    </source>
</evidence>
<feature type="compositionally biased region" description="Gly residues" evidence="1">
    <location>
        <begin position="465"/>
        <end position="476"/>
    </location>
</feature>
<feature type="compositionally biased region" description="Pro residues" evidence="1">
    <location>
        <begin position="708"/>
        <end position="720"/>
    </location>
</feature>
<feature type="compositionally biased region" description="Low complexity" evidence="1">
    <location>
        <begin position="721"/>
        <end position="731"/>
    </location>
</feature>
<name>A0ABV8HV66_9ACTN</name>
<proteinExistence type="predicted"/>
<feature type="compositionally biased region" description="Low complexity" evidence="1">
    <location>
        <begin position="837"/>
        <end position="850"/>
    </location>
</feature>
<dbReference type="EMBL" id="JBHSBB010000030">
    <property type="protein sequence ID" value="MFC4035944.1"/>
    <property type="molecule type" value="Genomic_DNA"/>
</dbReference>
<feature type="compositionally biased region" description="Low complexity" evidence="1">
    <location>
        <begin position="562"/>
        <end position="579"/>
    </location>
</feature>